<name>A0AAI9YC90_9PEZI</name>
<keyword evidence="2" id="KW-1185">Reference proteome</keyword>
<dbReference type="AlphaFoldDB" id="A0AAI9YC90"/>
<organism evidence="1 2">
    <name type="scientific">Colletotrichum cuscutae</name>
    <dbReference type="NCBI Taxonomy" id="1209917"/>
    <lineage>
        <taxon>Eukaryota</taxon>
        <taxon>Fungi</taxon>
        <taxon>Dikarya</taxon>
        <taxon>Ascomycota</taxon>
        <taxon>Pezizomycotina</taxon>
        <taxon>Sordariomycetes</taxon>
        <taxon>Hypocreomycetidae</taxon>
        <taxon>Glomerellales</taxon>
        <taxon>Glomerellaceae</taxon>
        <taxon>Colletotrichum</taxon>
        <taxon>Colletotrichum acutatum species complex</taxon>
    </lineage>
</organism>
<dbReference type="EMBL" id="MPDP01000012">
    <property type="protein sequence ID" value="KAK1496733.1"/>
    <property type="molecule type" value="Genomic_DNA"/>
</dbReference>
<proteinExistence type="predicted"/>
<dbReference type="Proteomes" id="UP001239213">
    <property type="component" value="Unassembled WGS sequence"/>
</dbReference>
<evidence type="ECO:0000313" key="1">
    <source>
        <dbReference type="EMBL" id="KAK1496733.1"/>
    </source>
</evidence>
<reference evidence="1" key="1">
    <citation type="submission" date="2016-11" db="EMBL/GenBank/DDBJ databases">
        <title>The genome sequence of Colletotrichum cuscutae.</title>
        <authorList>
            <person name="Baroncelli R."/>
        </authorList>
    </citation>
    <scope>NUCLEOTIDE SEQUENCE</scope>
    <source>
        <strain evidence="1">IMI 304802</strain>
    </source>
</reference>
<evidence type="ECO:0000313" key="2">
    <source>
        <dbReference type="Proteomes" id="UP001239213"/>
    </source>
</evidence>
<protein>
    <submittedName>
        <fullName evidence="1">Uncharacterized protein</fullName>
    </submittedName>
</protein>
<gene>
    <name evidence="1" type="ORF">CCUS01_13312</name>
</gene>
<sequence>MLQVGKLQVAVSRKKHRHFRSTQFAARNSNNPGCLLCPSASAEILCTSVPSSDSTVVSSIFTSRRGVQIPAETRWHCRVIARYCLPQQGPSNFSPCIEETDTLVDTCVICSRSRGCIRHSEPLMFNGELKLEWKVIGVTFDVWITSQVTATSEISGDSG</sequence>
<accession>A0AAI9YC90</accession>
<comment type="caution">
    <text evidence="1">The sequence shown here is derived from an EMBL/GenBank/DDBJ whole genome shotgun (WGS) entry which is preliminary data.</text>
</comment>